<keyword evidence="1" id="KW-1133">Transmembrane helix</keyword>
<dbReference type="EMBL" id="JBJHZY010000001">
    <property type="protein sequence ID" value="MFL0268168.1"/>
    <property type="molecule type" value="Genomic_DNA"/>
</dbReference>
<keyword evidence="4" id="KW-1185">Reference proteome</keyword>
<feature type="transmembrane region" description="Helical" evidence="1">
    <location>
        <begin position="45"/>
        <end position="63"/>
    </location>
</feature>
<accession>A0ABW8TSB0</accession>
<dbReference type="RefSeq" id="WP_406764748.1">
    <property type="nucleotide sequence ID" value="NZ_JBJHZY010000001.1"/>
</dbReference>
<reference evidence="3 4" key="1">
    <citation type="submission" date="2024-11" db="EMBL/GenBank/DDBJ databases">
        <authorList>
            <person name="Heng Y.C."/>
            <person name="Lim A.C.H."/>
            <person name="Lee J.K.Y."/>
            <person name="Kittelmann S."/>
        </authorList>
    </citation>
    <scope>NUCLEOTIDE SEQUENCE [LARGE SCALE GENOMIC DNA]</scope>
    <source>
        <strain evidence="3 4">WILCCON 0202</strain>
    </source>
</reference>
<proteinExistence type="predicted"/>
<keyword evidence="1" id="KW-0812">Transmembrane</keyword>
<organism evidence="3 4">
    <name type="scientific">Candidatus Clostridium radicumherbarum</name>
    <dbReference type="NCBI Taxonomy" id="3381662"/>
    <lineage>
        <taxon>Bacteria</taxon>
        <taxon>Bacillati</taxon>
        <taxon>Bacillota</taxon>
        <taxon>Clostridia</taxon>
        <taxon>Eubacteriales</taxon>
        <taxon>Clostridiaceae</taxon>
        <taxon>Clostridium</taxon>
    </lineage>
</organism>
<dbReference type="InterPro" id="IPR043831">
    <property type="entry name" value="DUF5808"/>
</dbReference>
<dbReference type="Proteomes" id="UP001623661">
    <property type="component" value="Unassembled WGS sequence"/>
</dbReference>
<sequence length="68" mass="8196">MARRKWTKEEIEAYRKEHGEIFYFNREDSNLLVPKAYGIGRTLNWANPISGILILVIICFVIFRKFYR</sequence>
<feature type="domain" description="DUF5808" evidence="2">
    <location>
        <begin position="26"/>
        <end position="50"/>
    </location>
</feature>
<gene>
    <name evidence="3" type="ORF">ACJDUH_08640</name>
</gene>
<name>A0ABW8TSB0_9CLOT</name>
<dbReference type="Pfam" id="PF19124">
    <property type="entry name" value="DUF5808"/>
    <property type="match status" value="1"/>
</dbReference>
<comment type="caution">
    <text evidence="3">The sequence shown here is derived from an EMBL/GenBank/DDBJ whole genome shotgun (WGS) entry which is preliminary data.</text>
</comment>
<evidence type="ECO:0000313" key="3">
    <source>
        <dbReference type="EMBL" id="MFL0268168.1"/>
    </source>
</evidence>
<evidence type="ECO:0000256" key="1">
    <source>
        <dbReference type="SAM" id="Phobius"/>
    </source>
</evidence>
<keyword evidence="1" id="KW-0472">Membrane</keyword>
<protein>
    <submittedName>
        <fullName evidence="3">DUF5808 domain-containing protein</fullName>
    </submittedName>
</protein>
<evidence type="ECO:0000313" key="4">
    <source>
        <dbReference type="Proteomes" id="UP001623661"/>
    </source>
</evidence>
<evidence type="ECO:0000259" key="2">
    <source>
        <dbReference type="Pfam" id="PF19124"/>
    </source>
</evidence>